<dbReference type="RefSeq" id="WP_011791938.1">
    <property type="nucleotide sequence ID" value="NC_008751.1"/>
</dbReference>
<evidence type="ECO:0000313" key="8">
    <source>
        <dbReference type="Proteomes" id="UP000009173"/>
    </source>
</evidence>
<dbReference type="PIRSF" id="PIRSF000806">
    <property type="entry name" value="UDPGP"/>
    <property type="match status" value="1"/>
</dbReference>
<feature type="binding site" evidence="5">
    <location>
        <position position="117"/>
    </location>
    <ligand>
        <name>UTP</name>
        <dbReference type="ChEBI" id="CHEBI:46398"/>
    </ligand>
</feature>
<name>A0A0H3A8Z8_NITV4</name>
<keyword evidence="3 7" id="KW-0548">Nucleotidyltransferase</keyword>
<dbReference type="Pfam" id="PF01704">
    <property type="entry name" value="UDPGP"/>
    <property type="match status" value="1"/>
</dbReference>
<evidence type="ECO:0000256" key="4">
    <source>
        <dbReference type="PIRSR" id="PIRSR000806-1"/>
    </source>
</evidence>
<evidence type="ECO:0000256" key="5">
    <source>
        <dbReference type="PIRSR" id="PIRSR000806-2"/>
    </source>
</evidence>
<proteinExistence type="inferred from homology"/>
<dbReference type="SUPFAM" id="SSF53448">
    <property type="entry name" value="Nucleotide-diphospho-sugar transferases"/>
    <property type="match status" value="1"/>
</dbReference>
<feature type="binding site" evidence="5">
    <location>
        <position position="239"/>
    </location>
    <ligand>
        <name>UTP</name>
        <dbReference type="ChEBI" id="CHEBI:46398"/>
    </ligand>
</feature>
<dbReference type="InterPro" id="IPR029044">
    <property type="entry name" value="Nucleotide-diphossugar_trans"/>
</dbReference>
<protein>
    <submittedName>
        <fullName evidence="7">UTP--glucose-1-phosphate uridylyltransferase</fullName>
        <ecNumber evidence="7">2.7.7.9</ecNumber>
    </submittedName>
</protein>
<dbReference type="KEGG" id="dvl:Dvul_0936"/>
<dbReference type="GO" id="GO:0006011">
    <property type="term" value="P:UDP-alpha-D-glucose metabolic process"/>
    <property type="evidence" value="ECO:0007669"/>
    <property type="project" value="InterPro"/>
</dbReference>
<feature type="binding site" evidence="5">
    <location>
        <position position="208"/>
    </location>
    <ligand>
        <name>UTP</name>
        <dbReference type="ChEBI" id="CHEBI:46398"/>
    </ligand>
</feature>
<feature type="binding site" evidence="5">
    <location>
        <position position="180"/>
    </location>
    <ligand>
        <name>UTP</name>
        <dbReference type="ChEBI" id="CHEBI:46398"/>
    </ligand>
</feature>
<comment type="similarity">
    <text evidence="1">Belongs to the UDPGP type 1 family.</text>
</comment>
<organism evidence="7 8">
    <name type="scientific">Nitratidesulfovibrio vulgaris (strain DP4)</name>
    <name type="common">Desulfovibrio vulgaris</name>
    <dbReference type="NCBI Taxonomy" id="391774"/>
    <lineage>
        <taxon>Bacteria</taxon>
        <taxon>Pseudomonadati</taxon>
        <taxon>Thermodesulfobacteriota</taxon>
        <taxon>Desulfovibrionia</taxon>
        <taxon>Desulfovibrionales</taxon>
        <taxon>Desulfovibrionaceae</taxon>
        <taxon>Nitratidesulfovibrio</taxon>
    </lineage>
</organism>
<dbReference type="InterPro" id="IPR002618">
    <property type="entry name" value="UDPGP_fam"/>
</dbReference>
<dbReference type="EMBL" id="CP000527">
    <property type="protein sequence ID" value="ABM27957.1"/>
    <property type="molecule type" value="Genomic_DNA"/>
</dbReference>
<gene>
    <name evidence="7" type="ordered locus">Dvul_0936</name>
</gene>
<dbReference type="Gene3D" id="3.90.550.10">
    <property type="entry name" value="Spore Coat Polysaccharide Biosynthesis Protein SpsA, Chain A"/>
    <property type="match status" value="1"/>
</dbReference>
<evidence type="ECO:0000256" key="3">
    <source>
        <dbReference type="ARBA" id="ARBA00022695"/>
    </source>
</evidence>
<dbReference type="PANTHER" id="PTHR43511">
    <property type="match status" value="1"/>
</dbReference>
<sequence>MTASTGEQSPFMESSAPMSPRPEHATHSARESFSRLMREERLPGELIDLFLGYHGEIEASHTGLIGENDILPAKVEDFTHLDSLTRYAPEGRKLMHRAVCIRLNGGLGTSMGMTHAKSLLPARHDRSFLDIIHGQAEHQRKAHGGASPLLFMNSYATHADTLRALESMAAPEHMPRCFLQHRFPKVDRTTLLPVRSHEADDMAWNPPGHGDIYAALVLSGMLDALLSEGRRWALVANADNLGASLDPAILGYMAAHRIPFLMECARRTPADSKGGHLARTPEGGLVLREVAQCPADDMAHFQDIHRYGLFNTNNIWLDLAALRDRVERYGLLRLPLILNPKTLDPRDPESTPVWQVETAMGAAIALFPGATAIVTPRRRFLPVKRCNDLLLLWSDCFSLGEDFHLNRRVAHDSPLPRIDLDPKHYGTWDRLMQRFPHGAPAMRSCTAMQVRGDVRFGDDVALDGEVRIRNSAKAQAVIPDGTRLSGEVHL</sequence>
<dbReference type="AlphaFoldDB" id="A0A0H3A8Z8"/>
<feature type="binding site" evidence="5">
    <location>
        <position position="384"/>
    </location>
    <ligand>
        <name>UTP</name>
        <dbReference type="ChEBI" id="CHEBI:46398"/>
    </ligand>
</feature>
<evidence type="ECO:0000256" key="2">
    <source>
        <dbReference type="ARBA" id="ARBA00022679"/>
    </source>
</evidence>
<dbReference type="Gene3D" id="2.160.10.10">
    <property type="entry name" value="Hexapeptide repeat proteins"/>
    <property type="match status" value="1"/>
</dbReference>
<dbReference type="HOGENOM" id="CLU_023632_1_0_7"/>
<reference evidence="8" key="1">
    <citation type="journal article" date="2009" name="Environ. Microbiol.">
        <title>Contribution of mobile genetic elements to Desulfovibrio vulgaris genome plasticity.</title>
        <authorList>
            <person name="Walker C.B."/>
            <person name="Stolyar S."/>
            <person name="Chivian D."/>
            <person name="Pinel N."/>
            <person name="Gabster J.A."/>
            <person name="Dehal P.S."/>
            <person name="He Z."/>
            <person name="Yang Z.K."/>
            <person name="Yen H.C."/>
            <person name="Zhou J."/>
            <person name="Wall J.D."/>
            <person name="Hazen T.C."/>
            <person name="Arkin A.P."/>
            <person name="Stahl D.A."/>
        </authorList>
    </citation>
    <scope>NUCLEOTIDE SEQUENCE [LARGE SCALE GENOMIC DNA]</scope>
    <source>
        <strain evidence="8">DP4</strain>
    </source>
</reference>
<dbReference type="Proteomes" id="UP000009173">
    <property type="component" value="Chromosome"/>
</dbReference>
<feature type="compositionally biased region" description="Polar residues" evidence="6">
    <location>
        <begin position="1"/>
        <end position="12"/>
    </location>
</feature>
<evidence type="ECO:0000256" key="6">
    <source>
        <dbReference type="SAM" id="MobiDB-lite"/>
    </source>
</evidence>
<dbReference type="InterPro" id="IPR016267">
    <property type="entry name" value="UDPGP_trans"/>
</dbReference>
<dbReference type="GO" id="GO:0003983">
    <property type="term" value="F:UTP:glucose-1-phosphate uridylyltransferase activity"/>
    <property type="evidence" value="ECO:0007669"/>
    <property type="project" value="UniProtKB-EC"/>
</dbReference>
<dbReference type="EC" id="2.7.7.9" evidence="7"/>
<feature type="compositionally biased region" description="Basic and acidic residues" evidence="6">
    <location>
        <begin position="21"/>
        <end position="32"/>
    </location>
</feature>
<feature type="binding site" evidence="4">
    <location>
        <position position="209"/>
    </location>
    <ligand>
        <name>substrate</name>
    </ligand>
</feature>
<evidence type="ECO:0000313" key="7">
    <source>
        <dbReference type="EMBL" id="ABM27957.1"/>
    </source>
</evidence>
<accession>A0A0H3A8Z8</accession>
<keyword evidence="2 7" id="KW-0808">Transferase</keyword>
<evidence type="ECO:0000256" key="1">
    <source>
        <dbReference type="ARBA" id="ARBA00010401"/>
    </source>
</evidence>
<feature type="region of interest" description="Disordered" evidence="6">
    <location>
        <begin position="1"/>
        <end position="32"/>
    </location>
</feature>